<evidence type="ECO:0000256" key="2">
    <source>
        <dbReference type="SAM" id="MobiDB-lite"/>
    </source>
</evidence>
<evidence type="ECO:0008006" key="6">
    <source>
        <dbReference type="Google" id="ProtNLM"/>
    </source>
</evidence>
<protein>
    <recommendedName>
        <fullName evidence="6">t-SNARE coiled-coil homology domain-containing protein</fullName>
    </recommendedName>
</protein>
<keyword evidence="5" id="KW-1185">Reference proteome</keyword>
<feature type="coiled-coil region" evidence="1">
    <location>
        <begin position="48"/>
        <end position="75"/>
    </location>
</feature>
<comment type="caution">
    <text evidence="3">The sequence shown here is derived from an EMBL/GenBank/DDBJ whole genome shotgun (WGS) entry which is preliminary data.</text>
</comment>
<gene>
    <name evidence="3" type="ORF">EC957_000042</name>
    <name evidence="4" type="ORF">EC957_000089</name>
</gene>
<dbReference type="EMBL" id="JAAAXW010000001">
    <property type="protein sequence ID" value="KAF9552016.1"/>
    <property type="molecule type" value="Genomic_DNA"/>
</dbReference>
<dbReference type="EMBL" id="JAAAXW010000001">
    <property type="protein sequence ID" value="KAF9551969.1"/>
    <property type="molecule type" value="Genomic_DNA"/>
</dbReference>
<feature type="compositionally biased region" description="Polar residues" evidence="2">
    <location>
        <begin position="1"/>
        <end position="12"/>
    </location>
</feature>
<keyword evidence="1" id="KW-0175">Coiled coil</keyword>
<proteinExistence type="predicted"/>
<accession>A0A9P6K8I4</accession>
<evidence type="ECO:0000313" key="3">
    <source>
        <dbReference type="EMBL" id="KAF9551969.1"/>
    </source>
</evidence>
<evidence type="ECO:0000256" key="1">
    <source>
        <dbReference type="SAM" id="Coils"/>
    </source>
</evidence>
<dbReference type="AlphaFoldDB" id="A0A9P6K8I4"/>
<dbReference type="Proteomes" id="UP000723463">
    <property type="component" value="Unassembled WGS sequence"/>
</dbReference>
<feature type="region of interest" description="Disordered" evidence="2">
    <location>
        <begin position="1"/>
        <end position="35"/>
    </location>
</feature>
<evidence type="ECO:0000313" key="5">
    <source>
        <dbReference type="Proteomes" id="UP000723463"/>
    </source>
</evidence>
<evidence type="ECO:0000313" key="4">
    <source>
        <dbReference type="EMBL" id="KAF9552016.1"/>
    </source>
</evidence>
<name>A0A9P6K8I4_9FUNG</name>
<sequence length="154" mass="17498">MQVQQHSSASESTDMDPLSPVKFHGSSAFARPTPRFKRRATAAENDSISALISRVEELEAQNRQLRMDMIQATQSTQNSVNNIDDELRTFKRRNIQSTQSVQEQLTMVQAQVQLVRGQFNQIDLDVSDISKKARDHGNRITTLENINRLNKPFA</sequence>
<reference evidence="3" key="1">
    <citation type="journal article" date="2020" name="Fungal Divers.">
        <title>Resolving the Mortierellaceae phylogeny through synthesis of multi-gene phylogenetics and phylogenomics.</title>
        <authorList>
            <person name="Vandepol N."/>
            <person name="Liber J."/>
            <person name="Desiro A."/>
            <person name="Na H."/>
            <person name="Kennedy M."/>
            <person name="Barry K."/>
            <person name="Grigoriev I.V."/>
            <person name="Miller A.N."/>
            <person name="O'Donnell K."/>
            <person name="Stajich J.E."/>
            <person name="Bonito G."/>
        </authorList>
    </citation>
    <scope>NUCLEOTIDE SEQUENCE</scope>
    <source>
        <strain evidence="3">NRRL 2591</strain>
    </source>
</reference>
<organism evidence="3 5">
    <name type="scientific">Mortierella hygrophila</name>
    <dbReference type="NCBI Taxonomy" id="979708"/>
    <lineage>
        <taxon>Eukaryota</taxon>
        <taxon>Fungi</taxon>
        <taxon>Fungi incertae sedis</taxon>
        <taxon>Mucoromycota</taxon>
        <taxon>Mortierellomycotina</taxon>
        <taxon>Mortierellomycetes</taxon>
        <taxon>Mortierellales</taxon>
        <taxon>Mortierellaceae</taxon>
        <taxon>Mortierella</taxon>
    </lineage>
</organism>